<dbReference type="InterPro" id="IPR025110">
    <property type="entry name" value="AMP-bd_C"/>
</dbReference>
<dbReference type="PANTHER" id="PTHR45527:SF1">
    <property type="entry name" value="FATTY ACID SYNTHASE"/>
    <property type="match status" value="1"/>
</dbReference>
<dbReference type="InterPro" id="IPR001242">
    <property type="entry name" value="Condensation_dom"/>
</dbReference>
<evidence type="ECO:0000256" key="1">
    <source>
        <dbReference type="ARBA" id="ARBA00022450"/>
    </source>
</evidence>
<proteinExistence type="predicted"/>
<reference evidence="5 6" key="1">
    <citation type="submission" date="2016-08" db="EMBL/GenBank/DDBJ databases">
        <title>A Parts List for Fungal Cellulosomes Revealed by Comparative Genomics.</title>
        <authorList>
            <consortium name="DOE Joint Genome Institute"/>
            <person name="Haitjema C.H."/>
            <person name="Gilmore S.P."/>
            <person name="Henske J.K."/>
            <person name="Solomon K.V."/>
            <person name="De Groot R."/>
            <person name="Kuo A."/>
            <person name="Mondo S.J."/>
            <person name="Salamov A.A."/>
            <person name="Labutti K."/>
            <person name="Zhao Z."/>
            <person name="Chiniquy J."/>
            <person name="Barry K."/>
            <person name="Brewer H.M."/>
            <person name="Purvine S.O."/>
            <person name="Wright A.T."/>
            <person name="Boxma B."/>
            <person name="Van Alen T."/>
            <person name="Hackstein J.H."/>
            <person name="Baker S.E."/>
            <person name="Grigoriev I.V."/>
            <person name="O'Malley M.A."/>
        </authorList>
    </citation>
    <scope>NUCLEOTIDE SEQUENCE [LARGE SCALE GENOMIC DNA]</scope>
    <source>
        <strain evidence="5 6">S4</strain>
    </source>
</reference>
<keyword evidence="6" id="KW-1185">Reference proteome</keyword>
<dbReference type="InterPro" id="IPR006162">
    <property type="entry name" value="Ppantetheine_attach_site"/>
</dbReference>
<feature type="domain" description="Carrier" evidence="4">
    <location>
        <begin position="652"/>
        <end position="729"/>
    </location>
</feature>
<dbReference type="CDD" id="cd05930">
    <property type="entry name" value="A_NRPS"/>
    <property type="match status" value="2"/>
</dbReference>
<dbReference type="NCBIfam" id="TIGR01733">
    <property type="entry name" value="AA-adenyl-dom"/>
    <property type="match status" value="1"/>
</dbReference>
<dbReference type="GO" id="GO:0005737">
    <property type="term" value="C:cytoplasm"/>
    <property type="evidence" value="ECO:0007669"/>
    <property type="project" value="TreeGrafter"/>
</dbReference>
<dbReference type="Pfam" id="PF00668">
    <property type="entry name" value="Condensation"/>
    <property type="match status" value="3"/>
</dbReference>
<evidence type="ECO:0000313" key="5">
    <source>
        <dbReference type="EMBL" id="ORX80633.1"/>
    </source>
</evidence>
<evidence type="ECO:0000256" key="3">
    <source>
        <dbReference type="ARBA" id="ARBA00022598"/>
    </source>
</evidence>
<dbReference type="SUPFAM" id="SSF47336">
    <property type="entry name" value="ACP-like"/>
    <property type="match status" value="2"/>
</dbReference>
<reference evidence="5 6" key="2">
    <citation type="submission" date="2016-08" db="EMBL/GenBank/DDBJ databases">
        <title>Pervasive Adenine N6-methylation of Active Genes in Fungi.</title>
        <authorList>
            <consortium name="DOE Joint Genome Institute"/>
            <person name="Mondo S.J."/>
            <person name="Dannebaum R.O."/>
            <person name="Kuo R.C."/>
            <person name="Labutti K."/>
            <person name="Haridas S."/>
            <person name="Kuo A."/>
            <person name="Salamov A."/>
            <person name="Ahrendt S.R."/>
            <person name="Lipzen A."/>
            <person name="Sullivan W."/>
            <person name="Andreopoulos W.B."/>
            <person name="Clum A."/>
            <person name="Lindquist E."/>
            <person name="Daum C."/>
            <person name="Ramamoorthy G.K."/>
            <person name="Gryganskyi A."/>
            <person name="Culley D."/>
            <person name="Magnuson J.K."/>
            <person name="James T.Y."/>
            <person name="O'Malley M.A."/>
            <person name="Stajich J.E."/>
            <person name="Spatafora J.W."/>
            <person name="Visel A."/>
            <person name="Grigoriev I.V."/>
        </authorList>
    </citation>
    <scope>NUCLEOTIDE SEQUENCE [LARGE SCALE GENOMIC DNA]</scope>
    <source>
        <strain evidence="5 6">S4</strain>
    </source>
</reference>
<dbReference type="InterPro" id="IPR009081">
    <property type="entry name" value="PP-bd_ACP"/>
</dbReference>
<dbReference type="GO" id="GO:0043041">
    <property type="term" value="P:amino acid activation for nonribosomal peptide biosynthetic process"/>
    <property type="evidence" value="ECO:0007669"/>
    <property type="project" value="TreeGrafter"/>
</dbReference>
<keyword evidence="2" id="KW-0597">Phosphoprotein</keyword>
<dbReference type="Gene3D" id="3.30.300.30">
    <property type="match status" value="2"/>
</dbReference>
<dbReference type="Gene3D" id="3.30.559.10">
    <property type="entry name" value="Chloramphenicol acetyltransferase-like domain"/>
    <property type="match status" value="2"/>
</dbReference>
<dbReference type="GO" id="GO:0016874">
    <property type="term" value="F:ligase activity"/>
    <property type="evidence" value="ECO:0007669"/>
    <property type="project" value="UniProtKB-KW"/>
</dbReference>
<dbReference type="Gene3D" id="1.10.1200.10">
    <property type="entry name" value="ACP-like"/>
    <property type="match status" value="2"/>
</dbReference>
<keyword evidence="1" id="KW-0596">Phosphopantetheine</keyword>
<dbReference type="PANTHER" id="PTHR45527">
    <property type="entry name" value="NONRIBOSOMAL PEPTIDE SYNTHETASE"/>
    <property type="match status" value="1"/>
</dbReference>
<dbReference type="SUPFAM" id="SSF52777">
    <property type="entry name" value="CoA-dependent acyltransferases"/>
    <property type="match status" value="4"/>
</dbReference>
<dbReference type="Proteomes" id="UP000193944">
    <property type="component" value="Unassembled WGS sequence"/>
</dbReference>
<dbReference type="Gene3D" id="3.30.559.30">
    <property type="entry name" value="Nonribosomal peptide synthetase, condensation domain"/>
    <property type="match status" value="3"/>
</dbReference>
<dbReference type="InterPro" id="IPR045851">
    <property type="entry name" value="AMP-bd_C_sf"/>
</dbReference>
<accession>A0A1Y1X4C1</accession>
<dbReference type="SUPFAM" id="SSF56801">
    <property type="entry name" value="Acetyl-CoA synthetase-like"/>
    <property type="match status" value="3"/>
</dbReference>
<dbReference type="OrthoDB" id="4920779at2759"/>
<gene>
    <name evidence="5" type="ORF">BCR32DRAFT_268781</name>
</gene>
<name>A0A1Y1X4C1_9FUNG</name>
<dbReference type="InterPro" id="IPR036736">
    <property type="entry name" value="ACP-like_sf"/>
</dbReference>
<dbReference type="InterPro" id="IPR020845">
    <property type="entry name" value="AMP-binding_CS"/>
</dbReference>
<dbReference type="GO" id="GO:0031177">
    <property type="term" value="F:phosphopantetheine binding"/>
    <property type="evidence" value="ECO:0007669"/>
    <property type="project" value="TreeGrafter"/>
</dbReference>
<feature type="domain" description="Carrier" evidence="4">
    <location>
        <begin position="1594"/>
        <end position="1671"/>
    </location>
</feature>
<dbReference type="Pfam" id="PF13193">
    <property type="entry name" value="AMP-binding_C"/>
    <property type="match status" value="1"/>
</dbReference>
<comment type="caution">
    <text evidence="5">The sequence shown here is derived from an EMBL/GenBank/DDBJ whole genome shotgun (WGS) entry which is preliminary data.</text>
</comment>
<dbReference type="InterPro" id="IPR000873">
    <property type="entry name" value="AMP-dep_synth/lig_dom"/>
</dbReference>
<organism evidence="5 6">
    <name type="scientific">Anaeromyces robustus</name>
    <dbReference type="NCBI Taxonomy" id="1754192"/>
    <lineage>
        <taxon>Eukaryota</taxon>
        <taxon>Fungi</taxon>
        <taxon>Fungi incertae sedis</taxon>
        <taxon>Chytridiomycota</taxon>
        <taxon>Chytridiomycota incertae sedis</taxon>
        <taxon>Neocallimastigomycetes</taxon>
        <taxon>Neocallimastigales</taxon>
        <taxon>Neocallimastigaceae</taxon>
        <taxon>Anaeromyces</taxon>
    </lineage>
</organism>
<dbReference type="Gene3D" id="3.40.50.12780">
    <property type="entry name" value="N-terminal domain of ligase-like"/>
    <property type="match status" value="1"/>
</dbReference>
<keyword evidence="3" id="KW-0436">Ligase</keyword>
<dbReference type="PROSITE" id="PS00012">
    <property type="entry name" value="PHOSPHOPANTETHEINE"/>
    <property type="match status" value="1"/>
</dbReference>
<dbReference type="Gene3D" id="3.40.50.980">
    <property type="match status" value="6"/>
</dbReference>
<dbReference type="PROSITE" id="PS50075">
    <property type="entry name" value="CARRIER"/>
    <property type="match status" value="2"/>
</dbReference>
<evidence type="ECO:0000256" key="2">
    <source>
        <dbReference type="ARBA" id="ARBA00022553"/>
    </source>
</evidence>
<dbReference type="Pfam" id="PF00550">
    <property type="entry name" value="PP-binding"/>
    <property type="match status" value="2"/>
</dbReference>
<dbReference type="Pfam" id="PF00501">
    <property type="entry name" value="AMP-binding"/>
    <property type="match status" value="3"/>
</dbReference>
<feature type="non-terminal residue" evidence="5">
    <location>
        <position position="2539"/>
    </location>
</feature>
<protein>
    <submittedName>
        <fullName evidence="5">Acetyl-CoA synthetase-like protein</fullName>
    </submittedName>
</protein>
<dbReference type="GO" id="GO:0044550">
    <property type="term" value="P:secondary metabolite biosynthetic process"/>
    <property type="evidence" value="ECO:0007669"/>
    <property type="project" value="TreeGrafter"/>
</dbReference>
<evidence type="ECO:0000259" key="4">
    <source>
        <dbReference type="PROSITE" id="PS50075"/>
    </source>
</evidence>
<dbReference type="InterPro" id="IPR010071">
    <property type="entry name" value="AA_adenyl_dom"/>
</dbReference>
<evidence type="ECO:0000313" key="6">
    <source>
        <dbReference type="Proteomes" id="UP000193944"/>
    </source>
</evidence>
<dbReference type="FunFam" id="3.40.50.980:FF:000001">
    <property type="entry name" value="Non-ribosomal peptide synthetase"/>
    <property type="match status" value="3"/>
</dbReference>
<dbReference type="Gene3D" id="2.30.38.10">
    <property type="entry name" value="Luciferase, Domain 3"/>
    <property type="match status" value="2"/>
</dbReference>
<dbReference type="InterPro" id="IPR023213">
    <property type="entry name" value="CAT-like_dom_sf"/>
</dbReference>
<dbReference type="EMBL" id="MCFG01000140">
    <property type="protein sequence ID" value="ORX80633.1"/>
    <property type="molecule type" value="Genomic_DNA"/>
</dbReference>
<dbReference type="InterPro" id="IPR042099">
    <property type="entry name" value="ANL_N_sf"/>
</dbReference>
<dbReference type="STRING" id="1754192.A0A1Y1X4C1"/>
<dbReference type="PROSITE" id="PS00455">
    <property type="entry name" value="AMP_BINDING"/>
    <property type="match status" value="3"/>
</dbReference>
<sequence>MIGMFVSTQPILLKYDKPSKSFLDIIKMNMKILMELYNNQDISFSELINALKLKKVNNSFIFQPKSIIENSNSNGSVFLNEDVHKMYSLYEESNEFQLDNDNTTKFDIIFNVIERNEGYLLEIEYNKLKYNVETINDLMNSYIEVLNNINNFDKSIKSINYLPNNMKNEILYNFNNNWNDKESYGFYHEEFKRIAKINPDKVAIKFNKENITYNELDKITNSLSNYLRKIGIKRNDIIPIITERNPYYIIALLSVSKSGAAYLPIDIKLPTKRIEYILKEVNPKVILYDTVNIENMKIKIDIKYNYYNLRTHNYNNDINDIVNINKPEDICYILFTSGTTGKPKGVLINHFNIYNYVRSFDEENKECNNNLCIYNIFIKNHNIKNVLSITNFAFDSAQTEITFSLVHGLKIILADDNISSDIKLLSKYMIDNDVEFINTTPTRFKLFIENEEFKKSLNNLKIVYLGGEELTLDLYKYLNPIPIDVEGEIYISGYNVGQGYINKEELTKEVFISNPFKNGEMMYKTGDLGKWTRNGEIKYCGRIDLQVKIHGLRIELHEVENTIKEMEEIEYSVVIDRKHDNGDKYLVCYFISEKLINGKEIREYLKNKLPSYMIPNYFVKIDNIPITSNGKLDRKSLPEPNIKDLMKESYSPPINETEEKVCEIFSQIFNIHKNKVGRFNDFYEFGGDSFKAIQLCNLISKSFNIKVNIQDILSHPIISEFSEYIENKLNKEIGKENEIIDLIEIKKHNKKEFPITSQQMGVYIDSIKNPNSIIYNIPDMFQLNKSINIEIIKEGFQILFNKQEILRSKYSSKEVDSKTEIYGYIDDECSLIFEEYTYENAKTFVRPFDLSKAPLIRVGFIKNEVLLIDMHHIISDGITMTIIINEINKYYNGLSISELEVQFSDYAIHMNEVKNSKWYSKQIEFYKEMFKEDYEITNIPKKEREIVNEYEINKEEINEIGNCIKVIDNSISKNINEYIKTNSLSKTAFFISIYGYILSKYSGQEIIYTSMMSANRNNHYLENMIESEKGYLLVIEYNKNVYESSIIENIMNSCIEMIMNLDKFNENIQNIEYIPKEEKEKIITKFNDNDFIYDCDKLYHVEFNRVAKENPESIALIYNNTKYKYRELDEMSNSLAHYLREHGIGRNDIIPIICERAPYYIIGTLAISKAGGAFLPIDPKYPLERIKYILDDVKPSIILTYNVDEIMKYLKQDHDYNVYKINNHDYEKNRMMLENINSSDDTCYVLFTSGTTGKPKGAMVSHFNIYNFIRKYDDDKDRINMYNTIIRNNGVNNMMAIANFPFDLSHIEITFSLIHGLTIVFADEEMLENISDMGNYIKENQIEFITTTPTRFKLFMENEEFKNQLKQIKVLIFIGESLPLSLCKEIHKYSECKIYNSYGPTECSVTCTLKEIDTEKEEKISIGKPMTNCKVYILDKYKKPVPIGVVGYIYIGGFGVGKGYLGRPELTKEMFIQCPFNNNSNGNVKEEYEKTSEIVNNNVNSHNTIMYNTGDLGKWNNNGEIEYLGRADFQVKIKGHRIELGEIENTIKEIQEIEQCAVIDRKNENEEITRNGKLDRKVLPEPDINDIIEEKYVKPVNKIEEKICEIYSQIFNIDINKIGRTSDFLELGGDSLQAIRVATFIEKEYKVKIYMKDVLSHSTTFDLGKFIDYKIKNDRENEEEIHIIKKYNQKEYPITSQQMGVYIDSIKNPNSTIYNIPRVLPLNKSIDIKKIKEGFNKLFNKQNILRSKYIEVEIDDKTEIHGYIDDECSLIFEEYTYGNAKTFVRPFDLSKAPLIRVGFIENEVLLIDMHHIISDGTTMSIIINEINKYYNGLSMSELEVQFSDYAIHMDEMKNSEWYSKQIELYKKLFKEEYEIARIPQNDKVIEYNENNEYKINENKESEIGNCDKYIDTLMSEKINEYIRINKISKTSFFLSIYGYILSKYSGQEIIYTSMMSANRNNHYLENMIGMFVSTQPILLKYDQSNKSFLDILKENMEIIMELYNNQDISFSELINTLKLKKVNNSFIFQPKDIFENSNIDNSIFPYEEIKKMYSLYEKSNEFQLDNDNITKFDITFNVIERNEGYLFEIEYNKLKYNVETINDLMNSYIEVLNNINNFDKSIKSINYLPNNMKNEILYNFNNNWNDKESYGFYHEEFKRIAKINPNKVAIKFNKEKITYNELDKITNSLSNYLRKIGIKRNDIIPIITERNPYYIIALLSVSKSGAAYLPIDIKLPTERIEYILKEVNPKVILYDTVNIENMKNEIDIKYNYYNLRTHNYNNDINDIVNINKPEDICYILFTSGTTGKPKGVLINHFNIYNYVRSFDEENKECNNNLCIYNIFIKNHNIKNVLSITNFAFDSAQTEITFSLVHGLKIILADDNISSDIKLLSKYMIDNDVEFINTTPTRFKLFIENEEFKKSLNDLKIVYLGGEELSLDLCKKIHKYSQCKIYNSYGPTECTVDCSIKEINEDNENEITIGKPICNCSIYILDKYLNPIPIDVEGEIYISGYNVGQGYINKEELTKEVFISNPFKNGEM</sequence>
<dbReference type="NCBIfam" id="NF003417">
    <property type="entry name" value="PRK04813.1"/>
    <property type="match status" value="5"/>
</dbReference>